<comment type="subunit">
    <text evidence="2">Monomer. Binds 30S ribosomal subunits, but not 50S ribosomal subunits or 70S ribosomes.</text>
</comment>
<dbReference type="GO" id="GO:0043024">
    <property type="term" value="F:ribosomal small subunit binding"/>
    <property type="evidence" value="ECO:0007669"/>
    <property type="project" value="TreeGrafter"/>
</dbReference>
<dbReference type="InterPro" id="IPR000238">
    <property type="entry name" value="RbfA"/>
</dbReference>
<dbReference type="NCBIfam" id="TIGR00082">
    <property type="entry name" value="rbfA"/>
    <property type="match status" value="1"/>
</dbReference>
<keyword evidence="1 2" id="KW-0690">Ribosome biogenesis</keyword>
<comment type="similarity">
    <text evidence="2">Belongs to the RbfA family.</text>
</comment>
<keyword evidence="4" id="KW-1185">Reference proteome</keyword>
<dbReference type="PANTHER" id="PTHR33515:SF1">
    <property type="entry name" value="RIBOSOME-BINDING FACTOR A, CHLOROPLASTIC-RELATED"/>
    <property type="match status" value="1"/>
</dbReference>
<gene>
    <name evidence="2 3" type="primary">rbfA</name>
    <name evidence="3" type="ORF">FA046_04555</name>
</gene>
<comment type="function">
    <text evidence="2">One of several proteins that assist in the late maturation steps of the functional core of the 30S ribosomal subunit. Associates with free 30S ribosomal subunits (but not with 30S subunits that are part of 70S ribosomes or polysomes). Required for efficient processing of 16S rRNA. May interact with the 5'-terminal helix region of 16S rRNA.</text>
</comment>
<dbReference type="InterPro" id="IPR023799">
    <property type="entry name" value="RbfA_dom_sf"/>
</dbReference>
<dbReference type="InterPro" id="IPR015946">
    <property type="entry name" value="KH_dom-like_a/b"/>
</dbReference>
<keyword evidence="2" id="KW-0963">Cytoplasm</keyword>
<dbReference type="Proteomes" id="UP000308181">
    <property type="component" value="Unassembled WGS sequence"/>
</dbReference>
<evidence type="ECO:0000256" key="2">
    <source>
        <dbReference type="HAMAP-Rule" id="MF_00003"/>
    </source>
</evidence>
<dbReference type="PANTHER" id="PTHR33515">
    <property type="entry name" value="RIBOSOME-BINDING FACTOR A, CHLOROPLASTIC-RELATED"/>
    <property type="match status" value="1"/>
</dbReference>
<evidence type="ECO:0000313" key="4">
    <source>
        <dbReference type="Proteomes" id="UP000308181"/>
    </source>
</evidence>
<protein>
    <recommendedName>
        <fullName evidence="2">Ribosome-binding factor A</fullName>
    </recommendedName>
</protein>
<dbReference type="Pfam" id="PF02033">
    <property type="entry name" value="RBFA"/>
    <property type="match status" value="1"/>
</dbReference>
<comment type="caution">
    <text evidence="3">The sequence shown here is derived from an EMBL/GenBank/DDBJ whole genome shotgun (WGS) entry which is preliminary data.</text>
</comment>
<dbReference type="HAMAP" id="MF_00003">
    <property type="entry name" value="RbfA"/>
    <property type="match status" value="1"/>
</dbReference>
<dbReference type="GO" id="GO:0030490">
    <property type="term" value="P:maturation of SSU-rRNA"/>
    <property type="evidence" value="ECO:0007669"/>
    <property type="project" value="UniProtKB-UniRule"/>
</dbReference>
<dbReference type="EMBL" id="SWBP01000001">
    <property type="protein sequence ID" value="TKC01129.1"/>
    <property type="molecule type" value="Genomic_DNA"/>
</dbReference>
<accession>A0A4U1C6T1</accession>
<reference evidence="3 4" key="1">
    <citation type="submission" date="2019-04" db="EMBL/GenBank/DDBJ databases">
        <title>Pedobacter sp. AR-3-17 sp. nov., isolated from Arctic soil.</title>
        <authorList>
            <person name="Dahal R.H."/>
            <person name="Kim D.-U."/>
        </authorList>
    </citation>
    <scope>NUCLEOTIDE SEQUENCE [LARGE SCALE GENOMIC DNA]</scope>
    <source>
        <strain evidence="3 4">AR-3-17</strain>
    </source>
</reference>
<dbReference type="OrthoDB" id="9811910at2"/>
<dbReference type="GO" id="GO:0005829">
    <property type="term" value="C:cytosol"/>
    <property type="evidence" value="ECO:0007669"/>
    <property type="project" value="TreeGrafter"/>
</dbReference>
<comment type="subcellular location">
    <subcellularLocation>
        <location evidence="2">Cytoplasm</location>
    </subcellularLocation>
</comment>
<dbReference type="SUPFAM" id="SSF89919">
    <property type="entry name" value="Ribosome-binding factor A, RbfA"/>
    <property type="match status" value="1"/>
</dbReference>
<dbReference type="AlphaFoldDB" id="A0A4U1C6T1"/>
<organism evidence="3 4">
    <name type="scientific">Pedobacter cryophilus</name>
    <dbReference type="NCBI Taxonomy" id="2571271"/>
    <lineage>
        <taxon>Bacteria</taxon>
        <taxon>Pseudomonadati</taxon>
        <taxon>Bacteroidota</taxon>
        <taxon>Sphingobacteriia</taxon>
        <taxon>Sphingobacteriales</taxon>
        <taxon>Sphingobacteriaceae</taxon>
        <taxon>Pedobacter</taxon>
    </lineage>
</organism>
<name>A0A4U1C6T1_9SPHI</name>
<evidence type="ECO:0000256" key="1">
    <source>
        <dbReference type="ARBA" id="ARBA00022517"/>
    </source>
</evidence>
<evidence type="ECO:0000313" key="3">
    <source>
        <dbReference type="EMBL" id="TKC01129.1"/>
    </source>
</evidence>
<proteinExistence type="inferred from homology"/>
<sequence length="122" mass="14285">MNMESKRQQKFARVIQKDLGELFQREGNNLLPNTMITVTKVRTTPDLGIVRVFLSFFNSPNNEVAINTIKAHTAEIRYNLGKRIKDQVRGVPQLEFFVDDTNEYVDRMDKIFTRIHKDDEPE</sequence>
<dbReference type="Gene3D" id="3.30.300.20">
    <property type="match status" value="1"/>
</dbReference>